<feature type="compositionally biased region" description="Basic and acidic residues" evidence="1">
    <location>
        <begin position="287"/>
        <end position="307"/>
    </location>
</feature>
<feature type="region of interest" description="Disordered" evidence="1">
    <location>
        <begin position="287"/>
        <end position="315"/>
    </location>
</feature>
<evidence type="ECO:0000256" key="1">
    <source>
        <dbReference type="SAM" id="MobiDB-lite"/>
    </source>
</evidence>
<feature type="domain" description="FHA" evidence="2">
    <location>
        <begin position="28"/>
        <end position="78"/>
    </location>
</feature>
<dbReference type="AlphaFoldDB" id="A0A4V6XWV8"/>
<dbReference type="PANTHER" id="PTHR23308">
    <property type="entry name" value="NUCLEAR INHIBITOR OF PROTEIN PHOSPHATASE-1"/>
    <property type="match status" value="1"/>
</dbReference>
<dbReference type="STRING" id="43335.A0A4V6XWV8"/>
<feature type="region of interest" description="Disordered" evidence="1">
    <location>
        <begin position="108"/>
        <end position="154"/>
    </location>
</feature>
<proteinExistence type="predicted"/>
<comment type="caution">
    <text evidence="3">The sequence shown here is derived from an EMBL/GenBank/DDBJ whole genome shotgun (WGS) entry which is preliminary data.</text>
</comment>
<reference evidence="3" key="1">
    <citation type="submission" date="2018-10" db="EMBL/GenBank/DDBJ databases">
        <title>Population genomic analysis revealed the cold adaptation of white poplar.</title>
        <authorList>
            <person name="Liu Y.-J."/>
        </authorList>
    </citation>
    <scope>NUCLEOTIDE SEQUENCE [LARGE SCALE GENOMIC DNA]</scope>
    <source>
        <strain evidence="3">PAL-ZL1</strain>
    </source>
</reference>
<dbReference type="SUPFAM" id="SSF49879">
    <property type="entry name" value="SMAD/FHA domain"/>
    <property type="match status" value="1"/>
</dbReference>
<feature type="compositionally biased region" description="Acidic residues" evidence="1">
    <location>
        <begin position="141"/>
        <end position="153"/>
    </location>
</feature>
<accession>A0A4V6XWV8</accession>
<evidence type="ECO:0000313" key="3">
    <source>
        <dbReference type="EMBL" id="TKS03766.1"/>
    </source>
</evidence>
<dbReference type="InterPro" id="IPR000253">
    <property type="entry name" value="FHA_dom"/>
</dbReference>
<evidence type="ECO:0000259" key="2">
    <source>
        <dbReference type="PROSITE" id="PS50006"/>
    </source>
</evidence>
<dbReference type="InterPro" id="IPR050923">
    <property type="entry name" value="Cell_Proc_Reg/RNA_Proc"/>
</dbReference>
<dbReference type="SMART" id="SM00240">
    <property type="entry name" value="FHA"/>
    <property type="match status" value="1"/>
</dbReference>
<dbReference type="InterPro" id="IPR008984">
    <property type="entry name" value="SMAD_FHA_dom_sf"/>
</dbReference>
<name>A0A4V6XWV8_POPAL</name>
<dbReference type="Gene3D" id="2.60.200.20">
    <property type="match status" value="1"/>
</dbReference>
<dbReference type="Pfam" id="PF00498">
    <property type="entry name" value="FHA"/>
    <property type="match status" value="1"/>
</dbReference>
<organism evidence="3">
    <name type="scientific">Populus alba</name>
    <name type="common">White poplar</name>
    <dbReference type="NCBI Taxonomy" id="43335"/>
    <lineage>
        <taxon>Eukaryota</taxon>
        <taxon>Viridiplantae</taxon>
        <taxon>Streptophyta</taxon>
        <taxon>Embryophyta</taxon>
        <taxon>Tracheophyta</taxon>
        <taxon>Spermatophyta</taxon>
        <taxon>Magnoliopsida</taxon>
        <taxon>eudicotyledons</taxon>
        <taxon>Gunneridae</taxon>
        <taxon>Pentapetalae</taxon>
        <taxon>rosids</taxon>
        <taxon>fabids</taxon>
        <taxon>Malpighiales</taxon>
        <taxon>Salicaceae</taxon>
        <taxon>Saliceae</taxon>
        <taxon>Populus</taxon>
    </lineage>
</organism>
<protein>
    <submittedName>
        <fullName evidence="3">FHA domain-containing protein</fullName>
    </submittedName>
</protein>
<dbReference type="PROSITE" id="PS50006">
    <property type="entry name" value="FHA_DOMAIN"/>
    <property type="match status" value="1"/>
</dbReference>
<gene>
    <name evidence="3" type="ORF">D5086_0000150690</name>
</gene>
<dbReference type="EMBL" id="RCHU01000503">
    <property type="protein sequence ID" value="TKS03766.1"/>
    <property type="molecule type" value="Genomic_DNA"/>
</dbReference>
<sequence>MEPPILKLTMVRGPREGETLEFRPGCTVRIGRVVRGNNFPIKDAGISSKHLAIVSESGKWSLQDLDSSNGTTLNSTTLSPYKSFDLRDGDTIKLGELTSILVQFNVHEETSQLRRNPSRRAKESTKVGSVAANRSRRGNEEERENAENLEEENAEKLEVKSEVIVPENRGRGRPRGAKALGKELDRVVPAEAKRMNLRSTRSRKNEECVVLENLGVDCGELGKKVRGGRGRIKNLQEVPAENVQCDVVDVKENVDLAMNAQEEVKEVANEKKVETVEDVHEEITEKETSFGEKCNDTAKGNDAKDGDVSEAQVSANENLEKGKELSDLEKMTLEEWFNSMEVDLPKQILEVTEEMVEGMRRKAERVREYMIEQKRKQGVGTVG</sequence>